<sequence>MKLEQAQRAILIEAKRYGGIDAINLEAIKAQESTCTELERAGLLRRDDYRPGRATWSLTYMGHQALLN</sequence>
<accession>A0ABX0L6U3</accession>
<evidence type="ECO:0000313" key="2">
    <source>
        <dbReference type="Proteomes" id="UP001515641"/>
    </source>
</evidence>
<name>A0ABX0L6U3_9NEIS</name>
<gene>
    <name evidence="1" type="ORF">HA052_19705</name>
</gene>
<protein>
    <submittedName>
        <fullName evidence="1">Uncharacterized protein</fullName>
    </submittedName>
</protein>
<evidence type="ECO:0000313" key="1">
    <source>
        <dbReference type="EMBL" id="NHR07420.1"/>
    </source>
</evidence>
<dbReference type="EMBL" id="JAAOMA010000034">
    <property type="protein sequence ID" value="NHR07420.1"/>
    <property type="molecule type" value="Genomic_DNA"/>
</dbReference>
<organism evidence="1 2">
    <name type="scientific">Chromobacterium fluminis</name>
    <dbReference type="NCBI Taxonomy" id="3044269"/>
    <lineage>
        <taxon>Bacteria</taxon>
        <taxon>Pseudomonadati</taxon>
        <taxon>Pseudomonadota</taxon>
        <taxon>Betaproteobacteria</taxon>
        <taxon>Neisseriales</taxon>
        <taxon>Chromobacteriaceae</taxon>
        <taxon>Chromobacterium</taxon>
    </lineage>
</organism>
<comment type="caution">
    <text evidence="1">The sequence shown here is derived from an EMBL/GenBank/DDBJ whole genome shotgun (WGS) entry which is preliminary data.</text>
</comment>
<keyword evidence="2" id="KW-1185">Reference proteome</keyword>
<proteinExistence type="predicted"/>
<dbReference type="Proteomes" id="UP001515641">
    <property type="component" value="Unassembled WGS sequence"/>
</dbReference>
<dbReference type="RefSeq" id="WP_166453229.1">
    <property type="nucleotide sequence ID" value="NZ_JAAOMA010000034.1"/>
</dbReference>
<reference evidence="1 2" key="1">
    <citation type="submission" date="2020-03" db="EMBL/GenBank/DDBJ databases">
        <title>Draft genome sequence of environmentally isolated cultures.</title>
        <authorList>
            <person name="Wilson H.S."/>
            <person name="De Leon M.E."/>
        </authorList>
    </citation>
    <scope>NUCLEOTIDE SEQUENCE [LARGE SCALE GENOMIC DNA]</scope>
    <source>
        <strain evidence="1 2">HSC-31F16</strain>
    </source>
</reference>